<evidence type="ECO:0000313" key="5">
    <source>
        <dbReference type="EMBL" id="MVQ48659.1"/>
    </source>
</evidence>
<dbReference type="SMART" id="SM00530">
    <property type="entry name" value="HTH_XRE"/>
    <property type="match status" value="1"/>
</dbReference>
<evidence type="ECO:0000256" key="1">
    <source>
        <dbReference type="ARBA" id="ARBA00023125"/>
    </source>
</evidence>
<evidence type="ECO:0000313" key="6">
    <source>
        <dbReference type="Proteomes" id="UP000473525"/>
    </source>
</evidence>
<dbReference type="GO" id="GO:0000976">
    <property type="term" value="F:transcription cis-regulatory region binding"/>
    <property type="evidence" value="ECO:0007669"/>
    <property type="project" value="TreeGrafter"/>
</dbReference>
<accession>A0A6L6XN28</accession>
<dbReference type="Pfam" id="PF17932">
    <property type="entry name" value="TetR_C_24"/>
    <property type="match status" value="1"/>
</dbReference>
<dbReference type="InterPro" id="IPR050109">
    <property type="entry name" value="HTH-type_TetR-like_transc_reg"/>
</dbReference>
<dbReference type="PROSITE" id="PS50977">
    <property type="entry name" value="HTH_TETR_2"/>
    <property type="match status" value="1"/>
</dbReference>
<dbReference type="SUPFAM" id="SSF46689">
    <property type="entry name" value="Homeodomain-like"/>
    <property type="match status" value="1"/>
</dbReference>
<evidence type="ECO:0000259" key="4">
    <source>
        <dbReference type="PROSITE" id="PS50977"/>
    </source>
</evidence>
<dbReference type="PANTHER" id="PTHR30055:SF237">
    <property type="entry name" value="TRANSCRIPTIONAL REPRESSOR MCE3R"/>
    <property type="match status" value="1"/>
</dbReference>
<evidence type="ECO:0000256" key="2">
    <source>
        <dbReference type="PROSITE-ProRule" id="PRU00335"/>
    </source>
</evidence>
<dbReference type="Gene3D" id="1.10.260.40">
    <property type="entry name" value="lambda repressor-like DNA-binding domains"/>
    <property type="match status" value="1"/>
</dbReference>
<dbReference type="Pfam" id="PF00440">
    <property type="entry name" value="TetR_N"/>
    <property type="match status" value="1"/>
</dbReference>
<keyword evidence="6" id="KW-1185">Reference proteome</keyword>
<dbReference type="EMBL" id="WSEK01000004">
    <property type="protein sequence ID" value="MVQ48659.1"/>
    <property type="molecule type" value="Genomic_DNA"/>
</dbReference>
<dbReference type="CDD" id="cd00093">
    <property type="entry name" value="HTH_XRE"/>
    <property type="match status" value="1"/>
</dbReference>
<gene>
    <name evidence="5" type="ORF">GON03_05655</name>
</gene>
<evidence type="ECO:0000259" key="3">
    <source>
        <dbReference type="PROSITE" id="PS50943"/>
    </source>
</evidence>
<dbReference type="InterPro" id="IPR036271">
    <property type="entry name" value="Tet_transcr_reg_TetR-rel_C_sf"/>
</dbReference>
<dbReference type="RefSeq" id="WP_157340960.1">
    <property type="nucleotide sequence ID" value="NZ_WSEK01000004.1"/>
</dbReference>
<feature type="domain" description="HTH cro/C1-type" evidence="3">
    <location>
        <begin position="15"/>
        <end position="73"/>
    </location>
</feature>
<dbReference type="InterPro" id="IPR041490">
    <property type="entry name" value="KstR2_TetR_C"/>
</dbReference>
<protein>
    <submittedName>
        <fullName evidence="5">TetR family transcriptional regulator</fullName>
    </submittedName>
</protein>
<dbReference type="InterPro" id="IPR001387">
    <property type="entry name" value="Cro/C1-type_HTH"/>
</dbReference>
<dbReference type="Pfam" id="PF01381">
    <property type="entry name" value="HTH_3"/>
    <property type="match status" value="1"/>
</dbReference>
<proteinExistence type="predicted"/>
<dbReference type="InterPro" id="IPR001647">
    <property type="entry name" value="HTH_TetR"/>
</dbReference>
<dbReference type="Proteomes" id="UP000473525">
    <property type="component" value="Unassembled WGS sequence"/>
</dbReference>
<dbReference type="InterPro" id="IPR009057">
    <property type="entry name" value="Homeodomain-like_sf"/>
</dbReference>
<comment type="caution">
    <text evidence="5">The sequence shown here is derived from an EMBL/GenBank/DDBJ whole genome shotgun (WGS) entry which is preliminary data.</text>
</comment>
<reference evidence="5 6" key="1">
    <citation type="submission" date="2019-12" db="EMBL/GenBank/DDBJ databases">
        <authorList>
            <person name="Huq M.A."/>
        </authorList>
    </citation>
    <scope>NUCLEOTIDE SEQUENCE [LARGE SCALE GENOMIC DNA]</scope>
    <source>
        <strain evidence="5 6">MAH-18</strain>
    </source>
</reference>
<dbReference type="InterPro" id="IPR010982">
    <property type="entry name" value="Lambda_DNA-bd_dom_sf"/>
</dbReference>
<organism evidence="5 6">
    <name type="scientific">Nocardioides agri</name>
    <dbReference type="NCBI Taxonomy" id="2682843"/>
    <lineage>
        <taxon>Bacteria</taxon>
        <taxon>Bacillati</taxon>
        <taxon>Actinomycetota</taxon>
        <taxon>Actinomycetes</taxon>
        <taxon>Propionibacteriales</taxon>
        <taxon>Nocardioidaceae</taxon>
        <taxon>Nocardioides</taxon>
    </lineage>
</organism>
<name>A0A6L6XN28_9ACTN</name>
<dbReference type="SUPFAM" id="SSF47413">
    <property type="entry name" value="lambda repressor-like DNA-binding domains"/>
    <property type="match status" value="1"/>
</dbReference>
<sequence>MTGRRAQSAPLGSRMRAARVERGLGLRELALQVGMSPSSLSEFEHGKSRPGAERIAALSAALEVTVEQEPAAFAVPDFAHWREYDELAVDQVSLAGLELFVERGYHGSTMRMIAERCGMTVAGLYHHVPSKQDLLVKLMRLAMGEMVARCAAADAEGATPQERLTNLVSSLVLFHVRRMPWAYLATNEPRALEEPAAGEMLEERRRVRQMFEDAVVECRGGAGHPDLVPDRVTARAIVTMTISIPDWYADGGRPDPEVLAAQYVALAEDMVYP</sequence>
<dbReference type="PROSITE" id="PS50943">
    <property type="entry name" value="HTH_CROC1"/>
    <property type="match status" value="1"/>
</dbReference>
<keyword evidence="1 2" id="KW-0238">DNA-binding</keyword>
<feature type="domain" description="HTH tetR-type" evidence="4">
    <location>
        <begin position="86"/>
        <end position="146"/>
    </location>
</feature>
<dbReference type="PRINTS" id="PR00455">
    <property type="entry name" value="HTHTETR"/>
</dbReference>
<dbReference type="Gene3D" id="1.10.357.10">
    <property type="entry name" value="Tetracycline Repressor, domain 2"/>
    <property type="match status" value="1"/>
</dbReference>
<dbReference type="SUPFAM" id="SSF48498">
    <property type="entry name" value="Tetracyclin repressor-like, C-terminal domain"/>
    <property type="match status" value="1"/>
</dbReference>
<dbReference type="PANTHER" id="PTHR30055">
    <property type="entry name" value="HTH-TYPE TRANSCRIPTIONAL REGULATOR RUTR"/>
    <property type="match status" value="1"/>
</dbReference>
<feature type="DNA-binding region" description="H-T-H motif" evidence="2">
    <location>
        <begin position="109"/>
        <end position="128"/>
    </location>
</feature>
<dbReference type="AlphaFoldDB" id="A0A6L6XN28"/>
<dbReference type="GO" id="GO:0003700">
    <property type="term" value="F:DNA-binding transcription factor activity"/>
    <property type="evidence" value="ECO:0007669"/>
    <property type="project" value="TreeGrafter"/>
</dbReference>